<dbReference type="PANTHER" id="PTHR43975:SF2">
    <property type="entry name" value="EG:BACR7A4.14 PROTEIN-RELATED"/>
    <property type="match status" value="1"/>
</dbReference>
<sequence length="64" mass="6598">MTDLKGKTALVTGSTSGIGKATAIGLAARGAHVLVVGRNVNHEPKMWSPRSKAAEAARRSGSLR</sequence>
<dbReference type="Proteomes" id="UP000460272">
    <property type="component" value="Unassembled WGS sequence"/>
</dbReference>
<dbReference type="InterPro" id="IPR002347">
    <property type="entry name" value="SDR_fam"/>
</dbReference>
<comment type="caution">
    <text evidence="2">The sequence shown here is derived from an EMBL/GenBank/DDBJ whole genome shotgun (WGS) entry which is preliminary data.</text>
</comment>
<evidence type="ECO:0000313" key="2">
    <source>
        <dbReference type="EMBL" id="TVZ06559.1"/>
    </source>
</evidence>
<feature type="region of interest" description="Disordered" evidence="1">
    <location>
        <begin position="43"/>
        <end position="64"/>
    </location>
</feature>
<proteinExistence type="predicted"/>
<dbReference type="EMBL" id="RPFW01000001">
    <property type="protein sequence ID" value="TVZ06559.1"/>
    <property type="molecule type" value="Genomic_DNA"/>
</dbReference>
<accession>A0A6P2C551</accession>
<dbReference type="AlphaFoldDB" id="A0A6P2C551"/>
<name>A0A6P2C551_9ACTN</name>
<reference evidence="2 3" key="1">
    <citation type="submission" date="2018-11" db="EMBL/GenBank/DDBJ databases">
        <title>Trebonia kvetii gen.nov., sp.nov., a novel acidophilic actinobacterium, and proposal of the new actinobacterial family Treboniaceae fam. nov.</title>
        <authorList>
            <person name="Rapoport D."/>
            <person name="Sagova-Mareckova M."/>
            <person name="Sedlacek I."/>
            <person name="Provaznik J."/>
            <person name="Kralova S."/>
            <person name="Pavlinic D."/>
            <person name="Benes V."/>
            <person name="Kopecky J."/>
        </authorList>
    </citation>
    <scope>NUCLEOTIDE SEQUENCE [LARGE SCALE GENOMIC DNA]</scope>
    <source>
        <strain evidence="2 3">15Tr583</strain>
    </source>
</reference>
<protein>
    <submittedName>
        <fullName evidence="2">SDR family NAD(P)-dependent oxidoreductase</fullName>
    </submittedName>
</protein>
<dbReference type="OrthoDB" id="9803333at2"/>
<keyword evidence="3" id="KW-1185">Reference proteome</keyword>
<dbReference type="PANTHER" id="PTHR43975">
    <property type="entry name" value="ZGC:101858"/>
    <property type="match status" value="1"/>
</dbReference>
<dbReference type="Gene3D" id="3.40.50.720">
    <property type="entry name" value="NAD(P)-binding Rossmann-like Domain"/>
    <property type="match status" value="1"/>
</dbReference>
<gene>
    <name evidence="2" type="ORF">EAS64_03950</name>
</gene>
<dbReference type="Pfam" id="PF00106">
    <property type="entry name" value="adh_short"/>
    <property type="match status" value="1"/>
</dbReference>
<evidence type="ECO:0000313" key="3">
    <source>
        <dbReference type="Proteomes" id="UP000460272"/>
    </source>
</evidence>
<dbReference type="SUPFAM" id="SSF51735">
    <property type="entry name" value="NAD(P)-binding Rossmann-fold domains"/>
    <property type="match status" value="1"/>
</dbReference>
<evidence type="ECO:0000256" key="1">
    <source>
        <dbReference type="SAM" id="MobiDB-lite"/>
    </source>
</evidence>
<organism evidence="2 3">
    <name type="scientific">Trebonia kvetii</name>
    <dbReference type="NCBI Taxonomy" id="2480626"/>
    <lineage>
        <taxon>Bacteria</taxon>
        <taxon>Bacillati</taxon>
        <taxon>Actinomycetota</taxon>
        <taxon>Actinomycetes</taxon>
        <taxon>Streptosporangiales</taxon>
        <taxon>Treboniaceae</taxon>
        <taxon>Trebonia</taxon>
    </lineage>
</organism>
<dbReference type="InterPro" id="IPR036291">
    <property type="entry name" value="NAD(P)-bd_dom_sf"/>
</dbReference>
<dbReference type="RefSeq" id="WP_145851312.1">
    <property type="nucleotide sequence ID" value="NZ_RPFW01000001.1"/>
</dbReference>